<evidence type="ECO:0000259" key="13">
    <source>
        <dbReference type="Pfam" id="PF10699"/>
    </source>
</evidence>
<feature type="region of interest" description="Disordered" evidence="11">
    <location>
        <begin position="117"/>
        <end position="197"/>
    </location>
</feature>
<comment type="subcellular location">
    <subcellularLocation>
        <location evidence="1">Cell membrane</location>
        <topology evidence="1">Single-pass type I membrane protein</topology>
    </subcellularLocation>
</comment>
<keyword evidence="9" id="KW-1015">Disulfide bond</keyword>
<keyword evidence="10" id="KW-0278">Fertilization</keyword>
<proteinExistence type="inferred from homology"/>
<reference evidence="14" key="1">
    <citation type="submission" date="2015-01" db="EMBL/GenBank/DDBJ databases">
        <title>Transcriptome Assembly of Fopius arisanus.</title>
        <authorList>
            <person name="Geib S."/>
        </authorList>
    </citation>
    <scope>NUCLEOTIDE SEQUENCE</scope>
</reference>
<comment type="similarity">
    <text evidence="2">Belongs to the HAP2/GCS1 family.</text>
</comment>
<dbReference type="AlphaFoldDB" id="A0A0C9R172"/>
<evidence type="ECO:0000256" key="8">
    <source>
        <dbReference type="ARBA" id="ARBA00023136"/>
    </source>
</evidence>
<accession>A0A0C9R172</accession>
<evidence type="ECO:0000256" key="10">
    <source>
        <dbReference type="ARBA" id="ARBA00023279"/>
    </source>
</evidence>
<dbReference type="EMBL" id="GBYB01001710">
    <property type="protein sequence ID" value="JAG71477.1"/>
    <property type="molecule type" value="Transcribed_RNA"/>
</dbReference>
<dbReference type="PANTHER" id="PTHR31764:SF0">
    <property type="entry name" value="GENERATIVE CELL SPECIFIC-1_HAP2 DOMAIN-CONTAINING PROTEIN"/>
    <property type="match status" value="1"/>
</dbReference>
<keyword evidence="6 12" id="KW-1133">Transmembrane helix</keyword>
<dbReference type="GO" id="GO:0008289">
    <property type="term" value="F:lipid binding"/>
    <property type="evidence" value="ECO:0007669"/>
    <property type="project" value="UniProtKB-KW"/>
</dbReference>
<evidence type="ECO:0000256" key="2">
    <source>
        <dbReference type="ARBA" id="ARBA00010929"/>
    </source>
</evidence>
<keyword evidence="3" id="KW-1003">Cell membrane</keyword>
<feature type="compositionally biased region" description="Basic residues" evidence="11">
    <location>
        <begin position="180"/>
        <end position="197"/>
    </location>
</feature>
<feature type="transmembrane region" description="Helical" evidence="12">
    <location>
        <begin position="730"/>
        <end position="749"/>
    </location>
</feature>
<dbReference type="PANTHER" id="PTHR31764">
    <property type="entry name" value="PROTEIN HAPLESS 2"/>
    <property type="match status" value="1"/>
</dbReference>
<dbReference type="InterPro" id="IPR040326">
    <property type="entry name" value="HAP2/GCS1"/>
</dbReference>
<keyword evidence="7" id="KW-0446">Lipid-binding</keyword>
<organism evidence="14">
    <name type="scientific">Fopius arisanus</name>
    <dbReference type="NCBI Taxonomy" id="64838"/>
    <lineage>
        <taxon>Eukaryota</taxon>
        <taxon>Metazoa</taxon>
        <taxon>Ecdysozoa</taxon>
        <taxon>Arthropoda</taxon>
        <taxon>Hexapoda</taxon>
        <taxon>Insecta</taxon>
        <taxon>Pterygota</taxon>
        <taxon>Neoptera</taxon>
        <taxon>Endopterygota</taxon>
        <taxon>Hymenoptera</taxon>
        <taxon>Apocrita</taxon>
        <taxon>Ichneumonoidea</taxon>
        <taxon>Braconidae</taxon>
        <taxon>Opiinae</taxon>
        <taxon>Fopius</taxon>
    </lineage>
</organism>
<keyword evidence="4 12" id="KW-0812">Transmembrane</keyword>
<evidence type="ECO:0000256" key="4">
    <source>
        <dbReference type="ARBA" id="ARBA00022692"/>
    </source>
</evidence>
<gene>
    <name evidence="14" type="primary">HAP2A_1</name>
    <name evidence="14" type="ORF">g.5119</name>
</gene>
<evidence type="ECO:0000256" key="1">
    <source>
        <dbReference type="ARBA" id="ARBA00004251"/>
    </source>
</evidence>
<evidence type="ECO:0000256" key="7">
    <source>
        <dbReference type="ARBA" id="ARBA00023121"/>
    </source>
</evidence>
<keyword evidence="8 12" id="KW-0472">Membrane</keyword>
<dbReference type="GO" id="GO:0007338">
    <property type="term" value="P:single fertilization"/>
    <property type="evidence" value="ECO:0007669"/>
    <property type="project" value="UniProtKB-KW"/>
</dbReference>
<dbReference type="Pfam" id="PF10699">
    <property type="entry name" value="HAP2-GCS1"/>
    <property type="match status" value="1"/>
</dbReference>
<feature type="non-terminal residue" evidence="14">
    <location>
        <position position="1"/>
    </location>
</feature>
<feature type="compositionally biased region" description="Basic and acidic residues" evidence="11">
    <location>
        <begin position="129"/>
        <end position="140"/>
    </location>
</feature>
<evidence type="ECO:0000256" key="3">
    <source>
        <dbReference type="ARBA" id="ARBA00022475"/>
    </source>
</evidence>
<evidence type="ECO:0000256" key="6">
    <source>
        <dbReference type="ARBA" id="ARBA00022989"/>
    </source>
</evidence>
<feature type="transmembrane region" description="Helical" evidence="12">
    <location>
        <begin position="648"/>
        <end position="669"/>
    </location>
</feature>
<evidence type="ECO:0000256" key="5">
    <source>
        <dbReference type="ARBA" id="ARBA00022729"/>
    </source>
</evidence>
<evidence type="ECO:0000256" key="9">
    <source>
        <dbReference type="ARBA" id="ARBA00023157"/>
    </source>
</evidence>
<evidence type="ECO:0000256" key="11">
    <source>
        <dbReference type="SAM" id="MobiDB-lite"/>
    </source>
</evidence>
<sequence>SADSLETITFFVDDNEEPETCPFQGTPTETSPDEGSLLAVMDFIHEVKSILMGETHPEDPGTVVKLQKFVIIPEDNSTEGELLGKINTDNSSTPGPGPGFHAIVESPRETYIRIVDKPKNEGVQALESPRGELIDEHPERGYPGGRQGDEDTEENFHVDSSSLDSEDDFGNNRVSVRESGRKRRRRRKKKKKKKKKKWFKKWFKRELMSLDVQDVLDEIYDERDDDYRMKGKRRKREINTSGFQVRGGQNCMDPRHPENVNPAKYLESAHCLRFSDLWYSVYKLEAPVIEHAVYIQIFKRDNMEWRDLTRGEMIRLGTFTRHQRDKIPTITFTYSSKTSAAEFSLNSNTQRLLIPLENTDKKSDEKISEGMREYLIIPSSQITSEGRECDKAGVGFSAFVMQKDRCTRKRGSCLRNQPLEYWRHDVNAHRSGKPGCYFLSNFATVPVNPIKYNVTDATEEREYLGLVQNSHHVSTLEIEVRADDNNVITTGSARVTEVHVVAAGEKINLSIRLTNVGLVSSDYQARIVGCPEGLPNSWARAITGKHQVPPQHDSLLTLHLPGRIIIDKFQCNVEVINYRGELVAARRIIVHKMNRCFCLWHCICTCYESSGFSCSPMTPEHYHQAGFRGPVPTINSQTFQLSKMAIDILIIIIIIFLIFTTIGIIKWIIGILSPPIGRWGLDHLLAGLRTEEYFEPELKCRCVVTDDEGIPIHPDTGRRTVRICSRTLEFIVNSLFLFIYPCCVLSESISKMIKCKRSRISDDSKDCLIDKDEWRTISVRSYGDTRNSKLERDDTEYVITELKKSQVSLQDFSNKSKNKS</sequence>
<name>A0A0C9R172_9HYME</name>
<dbReference type="InterPro" id="IPR018928">
    <property type="entry name" value="HAP2/GCS1_dom"/>
</dbReference>
<protein>
    <submittedName>
        <fullName evidence="14">HAP2A_1 protein</fullName>
    </submittedName>
</protein>
<evidence type="ECO:0000256" key="12">
    <source>
        <dbReference type="SAM" id="Phobius"/>
    </source>
</evidence>
<feature type="domain" description="Generative cell specific-1/HAP2" evidence="13">
    <location>
        <begin position="250"/>
        <end position="593"/>
    </location>
</feature>
<dbReference type="GO" id="GO:0005886">
    <property type="term" value="C:plasma membrane"/>
    <property type="evidence" value="ECO:0007669"/>
    <property type="project" value="UniProtKB-SubCell"/>
</dbReference>
<keyword evidence="5" id="KW-0732">Signal</keyword>
<evidence type="ECO:0000313" key="14">
    <source>
        <dbReference type="EMBL" id="JAG71477.1"/>
    </source>
</evidence>